<dbReference type="OrthoDB" id="9768066at2"/>
<dbReference type="RefSeq" id="WP_111145091.1">
    <property type="nucleotide sequence ID" value="NZ_QKRB01000025.1"/>
</dbReference>
<name>A0A2W1LSJ3_9BACL</name>
<evidence type="ECO:0000313" key="3">
    <source>
        <dbReference type="Proteomes" id="UP000249522"/>
    </source>
</evidence>
<protein>
    <submittedName>
        <fullName evidence="2">Uncharacterized protein</fullName>
    </submittedName>
</protein>
<dbReference type="Proteomes" id="UP000249522">
    <property type="component" value="Unassembled WGS sequence"/>
</dbReference>
<reference evidence="2 3" key="1">
    <citation type="submission" date="2018-06" db="EMBL/GenBank/DDBJ databases">
        <title>Paenibacillus imtechensis sp. nov.</title>
        <authorList>
            <person name="Pinnaka A.K."/>
            <person name="Singh H."/>
            <person name="Kaur M."/>
        </authorList>
    </citation>
    <scope>NUCLEOTIDE SEQUENCE [LARGE SCALE GENOMIC DNA]</scope>
    <source>
        <strain evidence="2 3">SMB1</strain>
    </source>
</reference>
<dbReference type="InterPro" id="IPR043737">
    <property type="entry name" value="DUF5682"/>
</dbReference>
<dbReference type="AlphaFoldDB" id="A0A2W1LSJ3"/>
<accession>A0A2W1LSJ3</accession>
<dbReference type="EMBL" id="QKRB01000025">
    <property type="protein sequence ID" value="PZD97464.1"/>
    <property type="molecule type" value="Genomic_DNA"/>
</dbReference>
<organism evidence="2 3">
    <name type="scientific">Paenibacillus sambharensis</name>
    <dbReference type="NCBI Taxonomy" id="1803190"/>
    <lineage>
        <taxon>Bacteria</taxon>
        <taxon>Bacillati</taxon>
        <taxon>Bacillota</taxon>
        <taxon>Bacilli</taxon>
        <taxon>Bacillales</taxon>
        <taxon>Paenibacillaceae</taxon>
        <taxon>Paenibacillus</taxon>
    </lineage>
</organism>
<comment type="caution">
    <text evidence="2">The sequence shown here is derived from an EMBL/GenBank/DDBJ whole genome shotgun (WGS) entry which is preliminary data.</text>
</comment>
<evidence type="ECO:0000256" key="1">
    <source>
        <dbReference type="SAM" id="MobiDB-lite"/>
    </source>
</evidence>
<dbReference type="Pfam" id="PF18934">
    <property type="entry name" value="DUF5682"/>
    <property type="match status" value="1"/>
</dbReference>
<feature type="region of interest" description="Disordered" evidence="1">
    <location>
        <begin position="122"/>
        <end position="144"/>
    </location>
</feature>
<keyword evidence="3" id="KW-1185">Reference proteome</keyword>
<gene>
    <name evidence="2" type="ORF">DNH61_02400</name>
</gene>
<sequence>MPGDEPVNAAARAADLHRFGVRHLSPAGASHLRRVLDQVQPQLILVEGPSDASELISQITLPKVVPPIAIMAYTDSLPVRTIVFPLAAYSPEYQAFQWAREHGVEAQFFDLPSGAAIGLNEARRSQCREQEEGEGEGERPSAAFRRRQNAIYDEIARLSGETDYESYWERSYEHTTRPGDYSHAIHTLSAELRALMEADERVHDPAEAAYNELREAYMRRNIRDALDRGIPAGKIVAVTGAHHTSAMDLSLPCMEDEELALLPAASTKLTLMPYSYYKLSSLSGYGAGNLAPAYFELFWQCLQKGELEALPARYLSQVVTYMREGGTYRSTASVIEGVRLAESLALLRGSRQPVWRDLRDAAIVTLGFGELSAVAEPLARADVGTAIGYLPEGVSQTPIQDDMTRNLKLLKLEKYKTTVAAELELDLRENRRVKTEDAAFLDLRRSVFLSRLQVLGISFARRQKDAREAVWAERWILQWTPEAEIEVVESTLLGETVEVAAAYRIREQLEVCSDIREAARIIRTAWECGLPGAMEDARRTLQQMAVDNSSVPQIAGAARELSLLVSFGNIRKLDTAMLEPIVQQLFLRGTLLLVEASACSDEAAAEMIAAIQDLHAISQDHYERIDDDRWVRQLRELAFRDDRNARLSGYAFALLLERNMIEPDRLSQEVSRRLSPGIPADLGAGWFEGLSMRNRYALLSRSELWRLLDEYIQSLDDEQFRRSVVFLRRAFGSFQPSEKSLIAETLGEIWGIGGLEAGDLLQQELSEEEKGKLDELNEFDFGDL</sequence>
<evidence type="ECO:0000313" key="2">
    <source>
        <dbReference type="EMBL" id="PZD97464.1"/>
    </source>
</evidence>
<proteinExistence type="predicted"/>